<evidence type="ECO:0000259" key="11">
    <source>
        <dbReference type="Pfam" id="PF02868"/>
    </source>
</evidence>
<evidence type="ECO:0000256" key="6">
    <source>
        <dbReference type="ARBA" id="ARBA00023049"/>
    </source>
</evidence>
<dbReference type="InterPro" id="IPR023612">
    <property type="entry name" value="Peptidase_M4"/>
</dbReference>
<reference evidence="12" key="1">
    <citation type="journal article" date="2014" name="Int. J. Syst. Evol. Microbiol.">
        <title>Complete genome sequence of Corynebacterium casei LMG S-19264T (=DSM 44701T), isolated from a smear-ripened cheese.</title>
        <authorList>
            <consortium name="US DOE Joint Genome Institute (JGI-PGF)"/>
            <person name="Walter F."/>
            <person name="Albersmeier A."/>
            <person name="Kalinowski J."/>
            <person name="Ruckert C."/>
        </authorList>
    </citation>
    <scope>NUCLEOTIDE SEQUENCE</scope>
    <source>
        <strain evidence="12">CCM 7905</strain>
    </source>
</reference>
<organism evidence="12 13">
    <name type="scientific">Rhodococcoides trifolii</name>
    <dbReference type="NCBI Taxonomy" id="908250"/>
    <lineage>
        <taxon>Bacteria</taxon>
        <taxon>Bacillati</taxon>
        <taxon>Actinomycetota</taxon>
        <taxon>Actinomycetes</taxon>
        <taxon>Mycobacteriales</taxon>
        <taxon>Nocardiaceae</taxon>
        <taxon>Rhodococcoides</taxon>
    </lineage>
</organism>
<dbReference type="PANTHER" id="PTHR43579:SF1">
    <property type="entry name" value="NEUTRAL METALLOPROTEINASE"/>
    <property type="match status" value="1"/>
</dbReference>
<proteinExistence type="inferred from homology"/>
<accession>A0A917G4M5</accession>
<dbReference type="Pfam" id="PF02868">
    <property type="entry name" value="Peptidase_M4_C"/>
    <property type="match status" value="1"/>
</dbReference>
<feature type="active site" description="Proton donor" evidence="7">
    <location>
        <position position="212"/>
    </location>
</feature>
<keyword evidence="4 8" id="KW-0378">Hydrolase</keyword>
<keyword evidence="6 8" id="KW-0482">Metalloprotease</keyword>
<dbReference type="EC" id="3.4.24.-" evidence="8"/>
<reference evidence="12" key="2">
    <citation type="submission" date="2020-09" db="EMBL/GenBank/DDBJ databases">
        <authorList>
            <person name="Sun Q."/>
            <person name="Sedlacek I."/>
        </authorList>
    </citation>
    <scope>NUCLEOTIDE SEQUENCE</scope>
    <source>
        <strain evidence="12">CCM 7905</strain>
    </source>
</reference>
<keyword evidence="2 8" id="KW-0645">Protease</keyword>
<dbReference type="Gene3D" id="3.10.170.10">
    <property type="match status" value="1"/>
</dbReference>
<keyword evidence="3" id="KW-0479">Metal-binding</keyword>
<evidence type="ECO:0000256" key="8">
    <source>
        <dbReference type="RuleBase" id="RU366073"/>
    </source>
</evidence>
<evidence type="ECO:0000256" key="2">
    <source>
        <dbReference type="ARBA" id="ARBA00022670"/>
    </source>
</evidence>
<dbReference type="GO" id="GO:0004222">
    <property type="term" value="F:metalloendopeptidase activity"/>
    <property type="evidence" value="ECO:0007669"/>
    <property type="project" value="UniProtKB-UniRule"/>
</dbReference>
<protein>
    <recommendedName>
        <fullName evidence="8">Neutral metalloproteinase</fullName>
        <ecNumber evidence="8">3.4.24.-</ecNumber>
    </recommendedName>
</protein>
<gene>
    <name evidence="12" type="ORF">GCM10007304_40700</name>
</gene>
<dbReference type="InterPro" id="IPR013856">
    <property type="entry name" value="Peptidase_M4_domain"/>
</dbReference>
<dbReference type="SUPFAM" id="SSF55486">
    <property type="entry name" value="Metalloproteases ('zincins'), catalytic domain"/>
    <property type="match status" value="1"/>
</dbReference>
<feature type="region of interest" description="Disordered" evidence="9">
    <location>
        <begin position="1"/>
        <end position="38"/>
    </location>
</feature>
<evidence type="ECO:0000313" key="12">
    <source>
        <dbReference type="EMBL" id="GGG22758.1"/>
    </source>
</evidence>
<dbReference type="AlphaFoldDB" id="A0A917G4M5"/>
<evidence type="ECO:0000256" key="3">
    <source>
        <dbReference type="ARBA" id="ARBA00022723"/>
    </source>
</evidence>
<evidence type="ECO:0000313" key="13">
    <source>
        <dbReference type="Proteomes" id="UP000654257"/>
    </source>
</evidence>
<evidence type="ECO:0000256" key="4">
    <source>
        <dbReference type="ARBA" id="ARBA00022801"/>
    </source>
</evidence>
<comment type="similarity">
    <text evidence="1 8">Belongs to the peptidase M4 family.</text>
</comment>
<comment type="caution">
    <text evidence="12">The sequence shown here is derived from an EMBL/GenBank/DDBJ whole genome shotgun (WGS) entry which is preliminary data.</text>
</comment>
<dbReference type="EMBL" id="BMCU01000005">
    <property type="protein sequence ID" value="GGG22758.1"/>
    <property type="molecule type" value="Genomic_DNA"/>
</dbReference>
<evidence type="ECO:0000256" key="7">
    <source>
        <dbReference type="PIRSR" id="PIRSR623612-1"/>
    </source>
</evidence>
<keyword evidence="8" id="KW-0964">Secreted</keyword>
<dbReference type="InterPro" id="IPR027268">
    <property type="entry name" value="Peptidase_M4/M1_CTD_sf"/>
</dbReference>
<dbReference type="InterPro" id="IPR052759">
    <property type="entry name" value="Metalloprotease_M4"/>
</dbReference>
<comment type="subcellular location">
    <subcellularLocation>
        <location evidence="8">Secreted</location>
    </subcellularLocation>
</comment>
<keyword evidence="5 8" id="KW-0862">Zinc</keyword>
<dbReference type="CDD" id="cd09597">
    <property type="entry name" value="M4_TLP"/>
    <property type="match status" value="1"/>
</dbReference>
<dbReference type="Gene3D" id="1.10.390.10">
    <property type="entry name" value="Neutral Protease Domain 2"/>
    <property type="match status" value="1"/>
</dbReference>
<dbReference type="GO" id="GO:0046872">
    <property type="term" value="F:metal ion binding"/>
    <property type="evidence" value="ECO:0007669"/>
    <property type="project" value="UniProtKB-UniRule"/>
</dbReference>
<feature type="compositionally biased region" description="Basic and acidic residues" evidence="9">
    <location>
        <begin position="12"/>
        <end position="29"/>
    </location>
</feature>
<dbReference type="Proteomes" id="UP000654257">
    <property type="component" value="Unassembled WGS sequence"/>
</dbReference>
<dbReference type="Pfam" id="PF01447">
    <property type="entry name" value="Peptidase_M4"/>
    <property type="match status" value="1"/>
</dbReference>
<evidence type="ECO:0000256" key="9">
    <source>
        <dbReference type="SAM" id="MobiDB-lite"/>
    </source>
</evidence>
<dbReference type="PRINTS" id="PR00730">
    <property type="entry name" value="THERMOLYSIN"/>
</dbReference>
<feature type="domain" description="Peptidase M4 C-terminal" evidence="11">
    <location>
        <begin position="121"/>
        <end position="290"/>
    </location>
</feature>
<feature type="active site" evidence="7">
    <location>
        <position position="111"/>
    </location>
</feature>
<comment type="function">
    <text evidence="8">Extracellular zinc metalloprotease.</text>
</comment>
<comment type="cofactor">
    <cofactor evidence="8">
        <name>Zn(2+)</name>
        <dbReference type="ChEBI" id="CHEBI:29105"/>
    </cofactor>
</comment>
<sequence length="300" mass="31938">MPGAGTLTRTISDAEGKQELPGKTVRSEGDPDTGDLATDESYVGLGDTFTFYKDVYDWSSLDNKGLPLDATVHYGQDYDNAFWDGSRMVFGDGDGEVFTRFTVSVGVIAHELTHGFTQFTSRLEYVGQSGALNESMSDVFGAMVEQYAKKQTAAEASWLVGEGLFLPAVQGRALRSMLEPGTAYDDDVLGKDPQPADMAGYVETTEDNGGVHINSGIPNRVFAVAAQALGGSSWERAGRVWFDTLTSGTLSPTVDFAGFSSATLATASSLFGTESDVHRAIASAWSTVGVDPMDAADRKT</sequence>
<dbReference type="GO" id="GO:0005576">
    <property type="term" value="C:extracellular region"/>
    <property type="evidence" value="ECO:0007669"/>
    <property type="project" value="UniProtKB-SubCell"/>
</dbReference>
<evidence type="ECO:0000256" key="5">
    <source>
        <dbReference type="ARBA" id="ARBA00022833"/>
    </source>
</evidence>
<evidence type="ECO:0000259" key="10">
    <source>
        <dbReference type="Pfam" id="PF01447"/>
    </source>
</evidence>
<dbReference type="InterPro" id="IPR001570">
    <property type="entry name" value="Peptidase_M4_C_domain"/>
</dbReference>
<dbReference type="GO" id="GO:0006508">
    <property type="term" value="P:proteolysis"/>
    <property type="evidence" value="ECO:0007669"/>
    <property type="project" value="UniProtKB-KW"/>
</dbReference>
<evidence type="ECO:0000256" key="1">
    <source>
        <dbReference type="ARBA" id="ARBA00009388"/>
    </source>
</evidence>
<name>A0A917G4M5_9NOCA</name>
<dbReference type="PANTHER" id="PTHR43579">
    <property type="match status" value="1"/>
</dbReference>
<keyword evidence="13" id="KW-1185">Reference proteome</keyword>
<feature type="domain" description="Peptidase M4" evidence="10">
    <location>
        <begin position="41"/>
        <end position="118"/>
    </location>
</feature>